<evidence type="ECO:0000256" key="2">
    <source>
        <dbReference type="ARBA" id="ARBA00022692"/>
    </source>
</evidence>
<name>A0A2R7Z0V9_9ACTN</name>
<keyword evidence="8" id="KW-1185">Reference proteome</keyword>
<dbReference type="Proteomes" id="UP000244867">
    <property type="component" value="Unassembled WGS sequence"/>
</dbReference>
<feature type="transmembrane region" description="Helical" evidence="6">
    <location>
        <begin position="468"/>
        <end position="496"/>
    </location>
</feature>
<dbReference type="PANTHER" id="PTHR43077">
    <property type="entry name" value="TRANSPORT PERMEASE YVFS-RELATED"/>
    <property type="match status" value="1"/>
</dbReference>
<dbReference type="GO" id="GO:0016020">
    <property type="term" value="C:membrane"/>
    <property type="evidence" value="ECO:0007669"/>
    <property type="project" value="UniProtKB-SubCell"/>
</dbReference>
<feature type="region of interest" description="Disordered" evidence="5">
    <location>
        <begin position="381"/>
        <end position="400"/>
    </location>
</feature>
<reference evidence="7 8" key="1">
    <citation type="submission" date="2018-03" db="EMBL/GenBank/DDBJ databases">
        <authorList>
            <person name="Keele B.F."/>
        </authorList>
    </citation>
    <scope>NUCLEOTIDE SEQUENCE [LARGE SCALE GENOMIC DNA]</scope>
    <source>
        <strain evidence="7 8">IB-3</strain>
    </source>
</reference>
<dbReference type="InterPro" id="IPR017501">
    <property type="entry name" value="Phage_infect_YhgE_C"/>
</dbReference>
<dbReference type="OrthoDB" id="9811483at2"/>
<evidence type="ECO:0000313" key="7">
    <source>
        <dbReference type="EMBL" id="PUA82261.1"/>
    </source>
</evidence>
<sequence length="624" mass="64995">MTSRTPTAVRLGLRELRTHLASRMGRITVVALALVPTIYAGLYLYANHDPYGGLERVPAAIVVNDAGATTSDGREIEAGSEVADQLGDDGSFDWQRVDAAQARAGVADGTYDFALLIPRDFSRSLVSSSGADPEQARLQMVTNDANSYLSTTIANTVTTKVRAAISERVSEEAVTTFLLGLTDVRRGLLDGADGADQLHIGLGTAHDGADDLRTGAGRLASGLDQISTKIAPLPGRTQRLADGAEQVADGNEQVAATGREVASAVAAVRRDYADRRQRLVSLLAAQGLTGPQRSAVLAAYDQLRPVVQTANSRAQRASGQLDRLADGARQVADGNAELADAVPQLVAGVGKAADGADQLKAGAGRLGRGLGKLERGADRLEGGLRDGAEQIPTSTDDSRRRVADTIANPVDVDSASQASADSYGAGLAPFFLALATWIGAYVVFIVFRPVSPGRDEEDVHGWRAALGGWLPAAIVGAVQVSLLVLVVAFAVGISAVDLPATWLFLVLTSVVFVAIVHAFNVALGLPGQFLALVLMVLQLVTAGGTFPWQTIPTPLHPLHHALPMSYAVDGLRLLMYGAPSTRLAADVAVLVGWGLAAMALVVLIGARRGAPDPDPVAEPLAKGA</sequence>
<feature type="transmembrane region" description="Helical" evidence="6">
    <location>
        <begin position="27"/>
        <end position="46"/>
    </location>
</feature>
<comment type="caution">
    <text evidence="7">The sequence shown here is derived from an EMBL/GenBank/DDBJ whole genome shotgun (WGS) entry which is preliminary data.</text>
</comment>
<dbReference type="NCBIfam" id="TIGR03062">
    <property type="entry name" value="pip_yhgE_Cterm"/>
    <property type="match status" value="1"/>
</dbReference>
<dbReference type="Gene3D" id="3.40.1710.10">
    <property type="entry name" value="abc type-2 transporter like domain"/>
    <property type="match status" value="1"/>
</dbReference>
<evidence type="ECO:0000313" key="8">
    <source>
        <dbReference type="Proteomes" id="UP000244867"/>
    </source>
</evidence>
<dbReference type="NCBIfam" id="TIGR03057">
    <property type="entry name" value="xxxLxxG_by_4"/>
    <property type="match status" value="2"/>
</dbReference>
<dbReference type="AlphaFoldDB" id="A0A2R7Z0V9"/>
<feature type="transmembrane region" description="Helical" evidence="6">
    <location>
        <begin position="583"/>
        <end position="604"/>
    </location>
</feature>
<keyword evidence="4 6" id="KW-0472">Membrane</keyword>
<proteinExistence type="predicted"/>
<dbReference type="RefSeq" id="WP_108342448.1">
    <property type="nucleotide sequence ID" value="NZ_PYXZ01000001.1"/>
</dbReference>
<evidence type="ECO:0000256" key="6">
    <source>
        <dbReference type="SAM" id="Phobius"/>
    </source>
</evidence>
<dbReference type="EMBL" id="PYXZ01000001">
    <property type="protein sequence ID" value="PUA82261.1"/>
    <property type="molecule type" value="Genomic_DNA"/>
</dbReference>
<dbReference type="PANTHER" id="PTHR43077:SF5">
    <property type="entry name" value="PHAGE INFECTION PROTEIN"/>
    <property type="match status" value="1"/>
</dbReference>
<protein>
    <submittedName>
        <fullName evidence="7">ABC transporter</fullName>
    </submittedName>
</protein>
<accession>A0A2R7Z0V9</accession>
<keyword evidence="3 6" id="KW-1133">Transmembrane helix</keyword>
<evidence type="ECO:0000256" key="3">
    <source>
        <dbReference type="ARBA" id="ARBA00022989"/>
    </source>
</evidence>
<evidence type="ECO:0000256" key="5">
    <source>
        <dbReference type="SAM" id="MobiDB-lite"/>
    </source>
</evidence>
<comment type="subcellular location">
    <subcellularLocation>
        <location evidence="1">Membrane</location>
        <topology evidence="1">Multi-pass membrane protein</topology>
    </subcellularLocation>
</comment>
<feature type="transmembrane region" description="Helical" evidence="6">
    <location>
        <begin position="423"/>
        <end position="447"/>
    </location>
</feature>
<dbReference type="NCBIfam" id="TIGR03061">
    <property type="entry name" value="pip_yhgE_Nterm"/>
    <property type="match status" value="1"/>
</dbReference>
<dbReference type="InterPro" id="IPR017500">
    <property type="entry name" value="Phage_infect_YhgE_N"/>
</dbReference>
<gene>
    <name evidence="7" type="ORF">C7S10_00420</name>
</gene>
<feature type="transmembrane region" description="Helical" evidence="6">
    <location>
        <begin position="529"/>
        <end position="548"/>
    </location>
</feature>
<organism evidence="7 8">
    <name type="scientific">Nocardioides currus</name>
    <dbReference type="NCBI Taxonomy" id="2133958"/>
    <lineage>
        <taxon>Bacteria</taxon>
        <taxon>Bacillati</taxon>
        <taxon>Actinomycetota</taxon>
        <taxon>Actinomycetes</taxon>
        <taxon>Propionibacteriales</taxon>
        <taxon>Nocardioidaceae</taxon>
        <taxon>Nocardioides</taxon>
    </lineage>
</organism>
<evidence type="ECO:0000256" key="1">
    <source>
        <dbReference type="ARBA" id="ARBA00004141"/>
    </source>
</evidence>
<dbReference type="InterPro" id="IPR051328">
    <property type="entry name" value="T7SS_ABC-Transporter"/>
</dbReference>
<dbReference type="InterPro" id="IPR023908">
    <property type="entry name" value="xxxLxxG_rpt"/>
</dbReference>
<evidence type="ECO:0000256" key="4">
    <source>
        <dbReference type="ARBA" id="ARBA00023136"/>
    </source>
</evidence>
<feature type="transmembrane region" description="Helical" evidence="6">
    <location>
        <begin position="502"/>
        <end position="522"/>
    </location>
</feature>
<keyword evidence="2 6" id="KW-0812">Transmembrane</keyword>